<dbReference type="InterPro" id="IPR000999">
    <property type="entry name" value="RNase_III_dom"/>
</dbReference>
<dbReference type="PANTHER" id="PTHR11207">
    <property type="entry name" value="RIBONUCLEASE III"/>
    <property type="match status" value="1"/>
</dbReference>
<dbReference type="STRING" id="133385.A0A2T9YSV4"/>
<dbReference type="PANTHER" id="PTHR11207:SF32">
    <property type="entry name" value="LARGE RIBOSOMAL SUBUNIT PROTEIN ML44"/>
    <property type="match status" value="1"/>
</dbReference>
<comment type="caution">
    <text evidence="9">The sequence shown here is derived from an EMBL/GenBank/DDBJ whole genome shotgun (WGS) entry which is preliminary data.</text>
</comment>
<gene>
    <name evidence="9" type="ORF">BB561_001832</name>
</gene>
<dbReference type="GO" id="GO:0005739">
    <property type="term" value="C:mitochondrion"/>
    <property type="evidence" value="ECO:0007669"/>
    <property type="project" value="TreeGrafter"/>
</dbReference>
<keyword evidence="3" id="KW-0689">Ribosomal protein</keyword>
<name>A0A2T9YSV4_9FUNG</name>
<evidence type="ECO:0000256" key="7">
    <source>
        <dbReference type="ARBA" id="ARBA00035187"/>
    </source>
</evidence>
<dbReference type="GO" id="GO:0006396">
    <property type="term" value="P:RNA processing"/>
    <property type="evidence" value="ECO:0007669"/>
    <property type="project" value="InterPro"/>
</dbReference>
<dbReference type="CDD" id="cd19873">
    <property type="entry name" value="DSRM_MRPL3_like"/>
    <property type="match status" value="1"/>
</dbReference>
<keyword evidence="5" id="KW-0687">Ribonucleoprotein</keyword>
<evidence type="ECO:0000256" key="3">
    <source>
        <dbReference type="ARBA" id="ARBA00022980"/>
    </source>
</evidence>
<dbReference type="SUPFAM" id="SSF54768">
    <property type="entry name" value="dsRNA-binding domain-like"/>
    <property type="match status" value="1"/>
</dbReference>
<organism evidence="9 10">
    <name type="scientific">Smittium simulii</name>
    <dbReference type="NCBI Taxonomy" id="133385"/>
    <lineage>
        <taxon>Eukaryota</taxon>
        <taxon>Fungi</taxon>
        <taxon>Fungi incertae sedis</taxon>
        <taxon>Zoopagomycota</taxon>
        <taxon>Kickxellomycotina</taxon>
        <taxon>Harpellomycetes</taxon>
        <taxon>Harpellales</taxon>
        <taxon>Legeriomycetaceae</taxon>
        <taxon>Smittium</taxon>
    </lineage>
</organism>
<dbReference type="SMART" id="SM00535">
    <property type="entry name" value="RIBOc"/>
    <property type="match status" value="1"/>
</dbReference>
<evidence type="ECO:0000256" key="1">
    <source>
        <dbReference type="ARBA" id="ARBA00004173"/>
    </source>
</evidence>
<dbReference type="Pfam" id="PF14622">
    <property type="entry name" value="Ribonucleas_3_3"/>
    <property type="match status" value="1"/>
</dbReference>
<accession>A0A2T9YSV4</accession>
<evidence type="ECO:0000313" key="9">
    <source>
        <dbReference type="EMBL" id="PVU95401.1"/>
    </source>
</evidence>
<reference evidence="9 10" key="1">
    <citation type="journal article" date="2018" name="MBio">
        <title>Comparative Genomics Reveals the Core Gene Toolbox for the Fungus-Insect Symbiosis.</title>
        <authorList>
            <person name="Wang Y."/>
            <person name="Stata M."/>
            <person name="Wang W."/>
            <person name="Stajich J.E."/>
            <person name="White M.M."/>
            <person name="Moncalvo J.M."/>
        </authorList>
    </citation>
    <scope>NUCLEOTIDE SEQUENCE [LARGE SCALE GENOMIC DNA]</scope>
    <source>
        <strain evidence="9 10">SWE-8-4</strain>
    </source>
</reference>
<keyword evidence="4" id="KW-0496">Mitochondrion</keyword>
<dbReference type="PROSITE" id="PS50142">
    <property type="entry name" value="RNASE_3_2"/>
    <property type="match status" value="1"/>
</dbReference>
<dbReference type="GO" id="GO:0004525">
    <property type="term" value="F:ribonuclease III activity"/>
    <property type="evidence" value="ECO:0007669"/>
    <property type="project" value="InterPro"/>
</dbReference>
<dbReference type="AlphaFoldDB" id="A0A2T9YSV4"/>
<dbReference type="InterPro" id="IPR036389">
    <property type="entry name" value="RNase_III_sf"/>
</dbReference>
<dbReference type="CDD" id="cd00593">
    <property type="entry name" value="RIBOc"/>
    <property type="match status" value="1"/>
</dbReference>
<dbReference type="Proteomes" id="UP000245383">
    <property type="component" value="Unassembled WGS sequence"/>
</dbReference>
<dbReference type="Pfam" id="PF22892">
    <property type="entry name" value="DSRM_MRPL44"/>
    <property type="match status" value="1"/>
</dbReference>
<evidence type="ECO:0000256" key="6">
    <source>
        <dbReference type="ARBA" id="ARBA00024034"/>
    </source>
</evidence>
<comment type="subcellular location">
    <subcellularLocation>
        <location evidence="1">Mitochondrion</location>
    </subcellularLocation>
</comment>
<keyword evidence="2" id="KW-0694">RNA-binding</keyword>
<comment type="similarity">
    <text evidence="6">Belongs to the ribonuclease III family. Mitochondrion-specific ribosomal protein mL44 subfamily.</text>
</comment>
<feature type="domain" description="RNase III" evidence="8">
    <location>
        <begin position="41"/>
        <end position="167"/>
    </location>
</feature>
<evidence type="ECO:0000256" key="2">
    <source>
        <dbReference type="ARBA" id="ARBA00022884"/>
    </source>
</evidence>
<dbReference type="SUPFAM" id="SSF69065">
    <property type="entry name" value="RNase III domain-like"/>
    <property type="match status" value="1"/>
</dbReference>
<dbReference type="Gene3D" id="3.30.160.20">
    <property type="match status" value="1"/>
</dbReference>
<dbReference type="EMBL" id="MBFR01000057">
    <property type="protein sequence ID" value="PVU95401.1"/>
    <property type="molecule type" value="Genomic_DNA"/>
</dbReference>
<evidence type="ECO:0000313" key="10">
    <source>
        <dbReference type="Proteomes" id="UP000245383"/>
    </source>
</evidence>
<keyword evidence="10" id="KW-1185">Reference proteome</keyword>
<evidence type="ECO:0000259" key="8">
    <source>
        <dbReference type="PROSITE" id="PS50142"/>
    </source>
</evidence>
<dbReference type="GO" id="GO:0003735">
    <property type="term" value="F:structural constituent of ribosome"/>
    <property type="evidence" value="ECO:0007669"/>
    <property type="project" value="TreeGrafter"/>
</dbReference>
<dbReference type="InterPro" id="IPR044444">
    <property type="entry name" value="Ribosomal_mL44_DSRM_metazoa"/>
</dbReference>
<dbReference type="InterPro" id="IPR044443">
    <property type="entry name" value="Ribosomal_mL44_DSRM_fung"/>
</dbReference>
<evidence type="ECO:0000256" key="4">
    <source>
        <dbReference type="ARBA" id="ARBA00023128"/>
    </source>
</evidence>
<protein>
    <recommendedName>
        <fullName evidence="7">Large ribosomal subunit protein mL44</fullName>
    </recommendedName>
</protein>
<dbReference type="Gene3D" id="1.10.1520.10">
    <property type="entry name" value="Ribonuclease III domain"/>
    <property type="match status" value="1"/>
</dbReference>
<sequence>MLKFSNILLKPSNYTCRFIATKAAPSKLSIKKNKEFSKEGLSALQSRLNLQFKDPNLLEVSLTHKSYRNQLTHSNQNLQWIGKKVIGLYTGEYLDSIFPNLQHNFINDIQQYYFGVSIMAQYAKNLGLQFLIRWVPSSELNDLKVGETKILGQALQALVGAIYLDNGPNAAKEFIHKHFMSQRIDPTQLVNFDSPILHLKLLCRRKNLDAPVSRLLKETGRYTSSPVFIVGMFSGVDKIGEGFGSSLAMAEFRSARNALMNYYTRQETKFTLPSVTEDPDYNSKYTPAFFNNKI</sequence>
<evidence type="ECO:0000256" key="5">
    <source>
        <dbReference type="ARBA" id="ARBA00023274"/>
    </source>
</evidence>
<dbReference type="OrthoDB" id="67027at2759"/>
<dbReference type="GO" id="GO:0003725">
    <property type="term" value="F:double-stranded RNA binding"/>
    <property type="evidence" value="ECO:0007669"/>
    <property type="project" value="InterPro"/>
</dbReference>
<proteinExistence type="inferred from homology"/>